<protein>
    <submittedName>
        <fullName evidence="1">Uncharacterized protein</fullName>
    </submittedName>
</protein>
<proteinExistence type="predicted"/>
<dbReference type="OrthoDB" id="6779073at2759"/>
<sequence length="171" mass="19612">MFPLECSRQFFGSDKLVAKSLSETRWSARASAVTALQDCHKEFLAAISSIAEDDDQSKETRSEAVVIFKKMQKLEIIILTEIWNNGLITVNSLQSRFLTMELAVKLLKSLINFLNNERNYFEKYYSIAKDKFSDSDFKQNTQRITERSSGIKFIDGPAEEAQFSGKEKFKI</sequence>
<organism evidence="1 2">
    <name type="scientific">Psylliodes chrysocephalus</name>
    <dbReference type="NCBI Taxonomy" id="3402493"/>
    <lineage>
        <taxon>Eukaryota</taxon>
        <taxon>Metazoa</taxon>
        <taxon>Ecdysozoa</taxon>
        <taxon>Arthropoda</taxon>
        <taxon>Hexapoda</taxon>
        <taxon>Insecta</taxon>
        <taxon>Pterygota</taxon>
        <taxon>Neoptera</taxon>
        <taxon>Endopterygota</taxon>
        <taxon>Coleoptera</taxon>
        <taxon>Polyphaga</taxon>
        <taxon>Cucujiformia</taxon>
        <taxon>Chrysomeloidea</taxon>
        <taxon>Chrysomelidae</taxon>
        <taxon>Galerucinae</taxon>
        <taxon>Alticini</taxon>
        <taxon>Psylliodes</taxon>
    </lineage>
</organism>
<evidence type="ECO:0000313" key="2">
    <source>
        <dbReference type="Proteomes" id="UP001153636"/>
    </source>
</evidence>
<dbReference type="EMBL" id="OV651815">
    <property type="protein sequence ID" value="CAH1108264.1"/>
    <property type="molecule type" value="Genomic_DNA"/>
</dbReference>
<evidence type="ECO:0000313" key="1">
    <source>
        <dbReference type="EMBL" id="CAH1108264.1"/>
    </source>
</evidence>
<dbReference type="AlphaFoldDB" id="A0A9P0D0G0"/>
<keyword evidence="2" id="KW-1185">Reference proteome</keyword>
<accession>A0A9P0D0G0</accession>
<gene>
    <name evidence="1" type="ORF">PSYICH_LOCUS9516</name>
</gene>
<reference evidence="1" key="1">
    <citation type="submission" date="2022-01" db="EMBL/GenBank/DDBJ databases">
        <authorList>
            <person name="King R."/>
        </authorList>
    </citation>
    <scope>NUCLEOTIDE SEQUENCE</scope>
</reference>
<dbReference type="Proteomes" id="UP001153636">
    <property type="component" value="Chromosome 3"/>
</dbReference>
<name>A0A9P0D0G0_9CUCU</name>